<dbReference type="RefSeq" id="WP_076483068.1">
    <property type="nucleotide sequence ID" value="NZ_FTOG01000001.1"/>
</dbReference>
<gene>
    <name evidence="1" type="ORF">SAMN05421580_10184</name>
</gene>
<dbReference type="OrthoDB" id="7690947at2"/>
<proteinExistence type="predicted"/>
<dbReference type="Proteomes" id="UP000186221">
    <property type="component" value="Unassembled WGS sequence"/>
</dbReference>
<sequence>MYRRRISVARIVARKAQMRLGGMASPCRSQAFQDTLKTLENTEGLDETERLLVAFKQQDGLSSRRMVDLLRRHLKDVTERN</sequence>
<evidence type="ECO:0000313" key="1">
    <source>
        <dbReference type="EMBL" id="SIS41626.1"/>
    </source>
</evidence>
<organism evidence="1 2">
    <name type="scientific">Rhodobacter aestuarii</name>
    <dbReference type="NCBI Taxonomy" id="453582"/>
    <lineage>
        <taxon>Bacteria</taxon>
        <taxon>Pseudomonadati</taxon>
        <taxon>Pseudomonadota</taxon>
        <taxon>Alphaproteobacteria</taxon>
        <taxon>Rhodobacterales</taxon>
        <taxon>Rhodobacter group</taxon>
        <taxon>Rhodobacter</taxon>
    </lineage>
</organism>
<name>A0A1N7IXB2_9RHOB</name>
<reference evidence="2" key="1">
    <citation type="submission" date="2017-01" db="EMBL/GenBank/DDBJ databases">
        <authorList>
            <person name="Varghese N."/>
            <person name="Submissions S."/>
        </authorList>
    </citation>
    <scope>NUCLEOTIDE SEQUENCE [LARGE SCALE GENOMIC DNA]</scope>
    <source>
        <strain evidence="2">DSM 19945</strain>
    </source>
</reference>
<accession>A0A1N7IXB2</accession>
<keyword evidence="2" id="KW-1185">Reference proteome</keyword>
<dbReference type="AlphaFoldDB" id="A0A1N7IXB2"/>
<dbReference type="EMBL" id="FTOG01000001">
    <property type="protein sequence ID" value="SIS41626.1"/>
    <property type="molecule type" value="Genomic_DNA"/>
</dbReference>
<evidence type="ECO:0000313" key="2">
    <source>
        <dbReference type="Proteomes" id="UP000186221"/>
    </source>
</evidence>
<protein>
    <submittedName>
        <fullName evidence="1">Uncharacterized protein</fullName>
    </submittedName>
</protein>
<dbReference type="STRING" id="453582.SAMN05421580_10184"/>